<dbReference type="EMBL" id="KI546159">
    <property type="protein sequence ID" value="EST42534.1"/>
    <property type="molecule type" value="Genomic_DNA"/>
</dbReference>
<keyword evidence="4" id="KW-1185">Reference proteome</keyword>
<keyword evidence="1" id="KW-0175">Coiled coil</keyword>
<name>V6LP81_9EUKA</name>
<protein>
    <submittedName>
        <fullName evidence="2">Uncharacterized protein</fullName>
    </submittedName>
</protein>
<dbReference type="AlphaFoldDB" id="V6LP81"/>
<reference evidence="2 3" key="1">
    <citation type="journal article" date="2014" name="PLoS Genet.">
        <title>The Genome of Spironucleus salmonicida Highlights a Fish Pathogen Adapted to Fluctuating Environments.</title>
        <authorList>
            <person name="Xu F."/>
            <person name="Jerlstrom-Hultqvist J."/>
            <person name="Einarsson E."/>
            <person name="Astvaldsson A."/>
            <person name="Svard S.G."/>
            <person name="Andersson J.O."/>
        </authorList>
    </citation>
    <scope>NUCLEOTIDE SEQUENCE</scope>
    <source>
        <strain evidence="3">ATCC 50377</strain>
    </source>
</reference>
<evidence type="ECO:0000313" key="3">
    <source>
        <dbReference type="EMBL" id="KAH0570002.1"/>
    </source>
</evidence>
<dbReference type="Proteomes" id="UP000018208">
    <property type="component" value="Unassembled WGS sequence"/>
</dbReference>
<sequence>MDQLQKLEKYGYSIPPTNINSIQLPQILKQIQAQLEQTKDVLWSVLDSEQKLPAQEAFHAVSAEISSLMVQTAKFHRAIISDQIKTPKNDFQEEFQRIKEDNAKRENEILAINKNLNIRVQVLESQNLELEKLNILLKSNEVKQPTVQSQNIALQRLVQQQKQMEKEVESQISNQIFLQTAKSELPFAVSQVLTLLEEEAAHEKAEVQSLRSQLDDQSQQLQLIKEIYEKEKSAWWKEKAEMKSKWSVLWSELAEKMM</sequence>
<feature type="coiled-coil region" evidence="1">
    <location>
        <begin position="88"/>
        <end position="231"/>
    </location>
</feature>
<proteinExistence type="predicted"/>
<accession>V6LP81</accession>
<gene>
    <name evidence="2" type="ORF">SS50377_17847</name>
    <name evidence="3" type="ORF">SS50377_27976</name>
</gene>
<evidence type="ECO:0000256" key="1">
    <source>
        <dbReference type="SAM" id="Coils"/>
    </source>
</evidence>
<evidence type="ECO:0000313" key="2">
    <source>
        <dbReference type="EMBL" id="EST42534.1"/>
    </source>
</evidence>
<reference evidence="3" key="2">
    <citation type="submission" date="2020-12" db="EMBL/GenBank/DDBJ databases">
        <title>New Spironucleus salmonicida genome in near-complete chromosomes.</title>
        <authorList>
            <person name="Xu F."/>
            <person name="Kurt Z."/>
            <person name="Jimenez-Gonzalez A."/>
            <person name="Astvaldsson A."/>
            <person name="Andersson J.O."/>
            <person name="Svard S.G."/>
        </authorList>
    </citation>
    <scope>NUCLEOTIDE SEQUENCE</scope>
    <source>
        <strain evidence="3">ATCC 50377</strain>
    </source>
</reference>
<evidence type="ECO:0000313" key="4">
    <source>
        <dbReference type="Proteomes" id="UP000018208"/>
    </source>
</evidence>
<dbReference type="VEuPathDB" id="GiardiaDB:SS50377_27976"/>
<organism evidence="2">
    <name type="scientific">Spironucleus salmonicida</name>
    <dbReference type="NCBI Taxonomy" id="348837"/>
    <lineage>
        <taxon>Eukaryota</taxon>
        <taxon>Metamonada</taxon>
        <taxon>Diplomonadida</taxon>
        <taxon>Hexamitidae</taxon>
        <taxon>Hexamitinae</taxon>
        <taxon>Spironucleus</taxon>
    </lineage>
</organism>
<dbReference type="EMBL" id="AUWU02000008">
    <property type="protein sequence ID" value="KAH0570002.1"/>
    <property type="molecule type" value="Genomic_DNA"/>
</dbReference>